<dbReference type="Proteomes" id="UP000320799">
    <property type="component" value="Segment"/>
</dbReference>
<feature type="region of interest" description="Disordered" evidence="1">
    <location>
        <begin position="147"/>
        <end position="182"/>
    </location>
</feature>
<feature type="compositionally biased region" description="Basic and acidic residues" evidence="1">
    <location>
        <begin position="147"/>
        <end position="169"/>
    </location>
</feature>
<reference evidence="2 3" key="1">
    <citation type="submission" date="2019-06" db="EMBL/GenBank/DDBJ databases">
        <authorList>
            <person name="Kincaid V.D."/>
            <person name="Fuller A."/>
            <person name="Hodges K."/>
            <person name="Bansal M."/>
            <person name="Essig J."/>
            <person name="Johnson A."/>
        </authorList>
    </citation>
    <scope>NUCLEOTIDE SEQUENCE [LARGE SCALE GENOMIC DNA]</scope>
</reference>
<name>A0A514CT80_9CAUD</name>
<dbReference type="RefSeq" id="YP_009903887.1">
    <property type="nucleotide sequence ID" value="NC_049849.1"/>
</dbReference>
<evidence type="ECO:0000256" key="1">
    <source>
        <dbReference type="SAM" id="MobiDB-lite"/>
    </source>
</evidence>
<accession>A0A514CT80</accession>
<protein>
    <submittedName>
        <fullName evidence="2">Uncharacterized protein</fullName>
    </submittedName>
</protein>
<keyword evidence="3" id="KW-1185">Reference proteome</keyword>
<organism evidence="2 3">
    <name type="scientific">Achromobacter phage Motura</name>
    <dbReference type="NCBI Taxonomy" id="2591403"/>
    <lineage>
        <taxon>Viruses</taxon>
        <taxon>Duplodnaviria</taxon>
        <taxon>Heunggongvirae</taxon>
        <taxon>Uroviricota</taxon>
        <taxon>Caudoviricetes</taxon>
        <taxon>Moturavirus</taxon>
        <taxon>Moturavirus motura</taxon>
    </lineage>
</organism>
<evidence type="ECO:0000313" key="2">
    <source>
        <dbReference type="EMBL" id="QDH83650.1"/>
    </source>
</evidence>
<proteinExistence type="predicted"/>
<dbReference type="EMBL" id="MN094788">
    <property type="protein sequence ID" value="QDH83650.1"/>
    <property type="molecule type" value="Genomic_DNA"/>
</dbReference>
<dbReference type="KEGG" id="vg:56136163"/>
<dbReference type="GeneID" id="56136163"/>
<evidence type="ECO:0000313" key="3">
    <source>
        <dbReference type="Proteomes" id="UP000320799"/>
    </source>
</evidence>
<sequence>MDDITKYMSQEFSHGMNRTQLLCHGLDLIAKFPVGVSQVLAELQSRDAIIAEQQRTIDALKAKVSSKEWVLLPRNPTRMMTLRGLQGDKVFTDSKFDLAQDYFEFCDLPTKYENVKDRSDIMCHDDDREYYVIKSIYQGCIEGFEEQQRRNANPDRSERDKQVDAHWSEHWPTPVERNEGTE</sequence>